<evidence type="ECO:0000313" key="2">
    <source>
        <dbReference type="EMBL" id="KKR87212.1"/>
    </source>
</evidence>
<name>A0A0G0XHR3_9BACT</name>
<feature type="transmembrane region" description="Helical" evidence="1">
    <location>
        <begin position="92"/>
        <end position="113"/>
    </location>
</feature>
<feature type="transmembrane region" description="Helical" evidence="1">
    <location>
        <begin position="339"/>
        <end position="361"/>
    </location>
</feature>
<feature type="transmembrane region" description="Helical" evidence="1">
    <location>
        <begin position="481"/>
        <end position="499"/>
    </location>
</feature>
<proteinExistence type="predicted"/>
<keyword evidence="1" id="KW-0472">Membrane</keyword>
<feature type="transmembrane region" description="Helical" evidence="1">
    <location>
        <begin position="313"/>
        <end position="332"/>
    </location>
</feature>
<feature type="transmembrane region" description="Helical" evidence="1">
    <location>
        <begin position="119"/>
        <end position="138"/>
    </location>
</feature>
<organism evidence="2 3">
    <name type="scientific">Candidatus Curtissbacteria bacterium GW2011_GWA1_41_11</name>
    <dbReference type="NCBI Taxonomy" id="1618409"/>
    <lineage>
        <taxon>Bacteria</taxon>
        <taxon>Candidatus Curtissiibacteriota</taxon>
    </lineage>
</organism>
<accession>A0A0G0XHR3</accession>
<gene>
    <name evidence="2" type="ORF">UU34_C0006G0031</name>
</gene>
<feature type="transmembrane region" description="Helical" evidence="1">
    <location>
        <begin position="203"/>
        <end position="223"/>
    </location>
</feature>
<dbReference type="EMBL" id="LCAG01000006">
    <property type="protein sequence ID" value="KKR87212.1"/>
    <property type="molecule type" value="Genomic_DNA"/>
</dbReference>
<sequence length="509" mass="57832">MKTQRNVWWHCLVIAVSMLVLWPLFKRGFYVSDDGEWMVIRLSAFYQSLAEGQFPVRFLGRLNYSYGYPVANFLYPGFLYIGSILRLLGFSFVGAVKIILASSVIGAALFLFASLRRSFSRASSFVGTFSFLTAPYLAFDIYTRGSVGEILAFAAAAMTMWTIEGGFLLIFPLSIAFLIVSHNSLALLFVMFFTLYLTLSRRWVWFGYLVLGAGLSAFFWIPALLERDLVKFSLLTISQPRQYFLTLNNLTLVGLPFIVGLIVYLLSRRRKYFSSRGIYTGGFFIGLFLASPWSEVLWNMDIFLTLFQFPFRMLALVLLSGPWLVASSVEYLKSSRNKLVGVYVILGVVSLVPILGSVAYVDRPEGYYTTNEATTTVKDEYMPRWVGAMSSERNSNRIEIFQGRGTIEQRIVNTQRVDVDLTLEENSIIALNTIYYPGWGVTVDGHPAPLDWRNDRGLMRVAVPKGSHHFVAEFRETPERFVADSVTLASIILYSVFVVRRRLTRKRTI</sequence>
<feature type="transmembrane region" description="Helical" evidence="1">
    <location>
        <begin position="150"/>
        <end position="169"/>
    </location>
</feature>
<keyword evidence="1" id="KW-1133">Transmembrane helix</keyword>
<keyword evidence="1" id="KW-0812">Transmembrane</keyword>
<protein>
    <submittedName>
        <fullName evidence="2">Membrane protein, 6-pyruvoyl-tetrahydropterin synthase-related domain protein</fullName>
    </submittedName>
</protein>
<evidence type="ECO:0000313" key="3">
    <source>
        <dbReference type="Proteomes" id="UP000034854"/>
    </source>
</evidence>
<feature type="transmembrane region" description="Helical" evidence="1">
    <location>
        <begin position="175"/>
        <end position="196"/>
    </location>
</feature>
<reference evidence="2 3" key="1">
    <citation type="journal article" date="2015" name="Nature">
        <title>rRNA introns, odd ribosomes, and small enigmatic genomes across a large radiation of phyla.</title>
        <authorList>
            <person name="Brown C.T."/>
            <person name="Hug L.A."/>
            <person name="Thomas B.C."/>
            <person name="Sharon I."/>
            <person name="Castelle C.J."/>
            <person name="Singh A."/>
            <person name="Wilkins M.J."/>
            <person name="Williams K.H."/>
            <person name="Banfield J.F."/>
        </authorList>
    </citation>
    <scope>NUCLEOTIDE SEQUENCE [LARGE SCALE GENOMIC DNA]</scope>
</reference>
<feature type="transmembrane region" description="Helical" evidence="1">
    <location>
        <begin position="277"/>
        <end position="293"/>
    </location>
</feature>
<feature type="transmembrane region" description="Helical" evidence="1">
    <location>
        <begin position="7"/>
        <end position="25"/>
    </location>
</feature>
<comment type="caution">
    <text evidence="2">The sequence shown here is derived from an EMBL/GenBank/DDBJ whole genome shotgun (WGS) entry which is preliminary data.</text>
</comment>
<dbReference type="AlphaFoldDB" id="A0A0G0XHR3"/>
<feature type="transmembrane region" description="Helical" evidence="1">
    <location>
        <begin position="243"/>
        <end position="265"/>
    </location>
</feature>
<evidence type="ECO:0000256" key="1">
    <source>
        <dbReference type="SAM" id="Phobius"/>
    </source>
</evidence>
<dbReference type="Proteomes" id="UP000034854">
    <property type="component" value="Unassembled WGS sequence"/>
</dbReference>
<feature type="transmembrane region" description="Helical" evidence="1">
    <location>
        <begin position="66"/>
        <end position="85"/>
    </location>
</feature>